<dbReference type="CDD" id="cd06529">
    <property type="entry name" value="S24_LexA-like"/>
    <property type="match status" value="1"/>
</dbReference>
<evidence type="ECO:0000256" key="4">
    <source>
        <dbReference type="ARBA" id="ARBA00022813"/>
    </source>
</evidence>
<evidence type="ECO:0000256" key="6">
    <source>
        <dbReference type="ARBA" id="ARBA00023236"/>
    </source>
</evidence>
<proteinExistence type="inferred from homology"/>
<evidence type="ECO:0000256" key="1">
    <source>
        <dbReference type="ARBA" id="ARBA00007484"/>
    </source>
</evidence>
<dbReference type="Gene3D" id="2.10.109.10">
    <property type="entry name" value="Umud Fragment, subunit A"/>
    <property type="match status" value="1"/>
</dbReference>
<evidence type="ECO:0000256" key="5">
    <source>
        <dbReference type="ARBA" id="ARBA00023204"/>
    </source>
</evidence>
<dbReference type="EC" id="2.7.7.7" evidence="9"/>
<dbReference type="Proteomes" id="UP001565243">
    <property type="component" value="Unassembled WGS sequence"/>
</dbReference>
<keyword evidence="4 7" id="KW-0068">Autocatalytic cleavage</keyword>
<keyword evidence="10" id="KW-1185">Reference proteome</keyword>
<sequence length="139" mass="15377">MNLLRPVEVRALLRLPLFMSRVPCGSPASAHDHVEQRLDLNDLLVQRPESTYYIRVSGDSMKDAGIDDGDLLVVDNGIAADHGDIVVAAVNGEFTVKKLQLRPDVRLLAMNKAWPPIVLAEEEQLDIFGVVTFTIKAME</sequence>
<dbReference type="NCBIfam" id="NF007621">
    <property type="entry name" value="PRK10276.1"/>
    <property type="match status" value="1"/>
</dbReference>
<keyword evidence="9" id="KW-0548">Nucleotidyltransferase</keyword>
<evidence type="ECO:0000256" key="7">
    <source>
        <dbReference type="RuleBase" id="RU003991"/>
    </source>
</evidence>
<dbReference type="GO" id="GO:0003887">
    <property type="term" value="F:DNA-directed DNA polymerase activity"/>
    <property type="evidence" value="ECO:0007669"/>
    <property type="project" value="UniProtKB-EC"/>
</dbReference>
<dbReference type="InterPro" id="IPR006197">
    <property type="entry name" value="Peptidase_S24_LexA"/>
</dbReference>
<reference evidence="9 10" key="1">
    <citation type="submission" date="2024-07" db="EMBL/GenBank/DDBJ databases">
        <authorList>
            <person name="Hebao G."/>
        </authorList>
    </citation>
    <scope>NUCLEOTIDE SEQUENCE [LARGE SCALE GENOMIC DNA]</scope>
    <source>
        <strain evidence="9 10">ACCC 02193</strain>
    </source>
</reference>
<evidence type="ECO:0000313" key="9">
    <source>
        <dbReference type="EMBL" id="MEY8770134.1"/>
    </source>
</evidence>
<dbReference type="PANTHER" id="PTHR33516:SF2">
    <property type="entry name" value="LEXA REPRESSOR-RELATED"/>
    <property type="match status" value="1"/>
</dbReference>
<evidence type="ECO:0000313" key="10">
    <source>
        <dbReference type="Proteomes" id="UP001565243"/>
    </source>
</evidence>
<keyword evidence="9" id="KW-0808">Transferase</keyword>
<evidence type="ECO:0000256" key="3">
    <source>
        <dbReference type="ARBA" id="ARBA00022801"/>
    </source>
</evidence>
<dbReference type="PANTHER" id="PTHR33516">
    <property type="entry name" value="LEXA REPRESSOR"/>
    <property type="match status" value="1"/>
</dbReference>
<dbReference type="Pfam" id="PF00717">
    <property type="entry name" value="Peptidase_S24"/>
    <property type="match status" value="1"/>
</dbReference>
<keyword evidence="3 7" id="KW-0378">Hydrolase</keyword>
<dbReference type="InterPro" id="IPR039418">
    <property type="entry name" value="LexA-like"/>
</dbReference>
<gene>
    <name evidence="9" type="primary">umuD</name>
    <name evidence="9" type="ORF">AB6T85_06775</name>
</gene>
<name>A0ABV4E5G3_9GAMM</name>
<keyword evidence="6" id="KW-0742">SOS response</keyword>
<organism evidence="9 10">
    <name type="scientific">Erwinia aeris</name>
    <dbReference type="NCBI Taxonomy" id="3239803"/>
    <lineage>
        <taxon>Bacteria</taxon>
        <taxon>Pseudomonadati</taxon>
        <taxon>Pseudomonadota</taxon>
        <taxon>Gammaproteobacteria</taxon>
        <taxon>Enterobacterales</taxon>
        <taxon>Erwiniaceae</taxon>
        <taxon>Erwinia</taxon>
    </lineage>
</organism>
<dbReference type="InterPro" id="IPR050077">
    <property type="entry name" value="LexA_repressor"/>
</dbReference>
<feature type="domain" description="Peptidase S24/S26A/S26B/S26C" evidence="8">
    <location>
        <begin position="16"/>
        <end position="131"/>
    </location>
</feature>
<comment type="similarity">
    <text evidence="1 7">Belongs to the peptidase S24 family.</text>
</comment>
<dbReference type="RefSeq" id="WP_253455981.1">
    <property type="nucleotide sequence ID" value="NZ_JBGFFX010000003.1"/>
</dbReference>
<dbReference type="PRINTS" id="PR00726">
    <property type="entry name" value="LEXASERPTASE"/>
</dbReference>
<accession>A0ABV4E5G3</accession>
<dbReference type="InterPro" id="IPR036286">
    <property type="entry name" value="LexA/Signal_pep-like_sf"/>
</dbReference>
<comment type="caution">
    <text evidence="9">The sequence shown here is derived from an EMBL/GenBank/DDBJ whole genome shotgun (WGS) entry which is preliminary data.</text>
</comment>
<evidence type="ECO:0000256" key="2">
    <source>
        <dbReference type="ARBA" id="ARBA00022763"/>
    </source>
</evidence>
<keyword evidence="2" id="KW-0227">DNA damage</keyword>
<dbReference type="InterPro" id="IPR015927">
    <property type="entry name" value="Peptidase_S24_S26A/B/C"/>
</dbReference>
<dbReference type="EMBL" id="JBGFFX010000003">
    <property type="protein sequence ID" value="MEY8770134.1"/>
    <property type="molecule type" value="Genomic_DNA"/>
</dbReference>
<keyword evidence="5" id="KW-0234">DNA repair</keyword>
<dbReference type="SUPFAM" id="SSF51306">
    <property type="entry name" value="LexA/Signal peptidase"/>
    <property type="match status" value="1"/>
</dbReference>
<evidence type="ECO:0000259" key="8">
    <source>
        <dbReference type="Pfam" id="PF00717"/>
    </source>
</evidence>
<protein>
    <submittedName>
        <fullName evidence="9">Translesion error-prone DNA polymerase V autoproteolytic subunit</fullName>
        <ecNumber evidence="9">2.7.7.7</ecNumber>
    </submittedName>
</protein>